<keyword evidence="1" id="KW-1133">Transmembrane helix</keyword>
<proteinExistence type="predicted"/>
<evidence type="ECO:0000313" key="2">
    <source>
        <dbReference type="EMBL" id="OCX68193.1"/>
    </source>
</evidence>
<keyword evidence="1" id="KW-0472">Membrane</keyword>
<name>A0A1C2HWR0_ACITH</name>
<dbReference type="InterPro" id="IPR036286">
    <property type="entry name" value="LexA/Signal_pep-like_sf"/>
</dbReference>
<feature type="transmembrane region" description="Helical" evidence="1">
    <location>
        <begin position="6"/>
        <end position="26"/>
    </location>
</feature>
<reference evidence="2" key="1">
    <citation type="journal article" date="2016" name="Int. J. Mol. Sci.">
        <title>Comparative genomics of the extreme acidophile Acidithiobacillus thiooxidans reveals intraspecific divergence and niche adaptation.</title>
        <authorList>
            <person name="Zhang X."/>
            <person name="Feng X."/>
            <person name="Tao J."/>
            <person name="Ma L."/>
            <person name="Xiao Y."/>
            <person name="Liang Y."/>
            <person name="Liu X."/>
            <person name="Yin H."/>
        </authorList>
    </citation>
    <scope>NUCLEOTIDE SEQUENCE [LARGE SCALE GENOMIC DNA]</scope>
    <source>
        <strain evidence="2">DXS-W</strain>
    </source>
</reference>
<gene>
    <name evidence="2" type="ORF">A6M23_18850</name>
</gene>
<accession>A0A1C2HWR0</accession>
<comment type="caution">
    <text evidence="2">The sequence shown here is derived from an EMBL/GenBank/DDBJ whole genome shotgun (WGS) entry which is preliminary data.</text>
</comment>
<dbReference type="AlphaFoldDB" id="A0A1C2HWR0"/>
<dbReference type="OrthoDB" id="5298457at2"/>
<dbReference type="Proteomes" id="UP000095008">
    <property type="component" value="Unassembled WGS sequence"/>
</dbReference>
<dbReference type="RefSeq" id="WP_065974536.1">
    <property type="nucleotide sequence ID" value="NZ_JABBDU010000087.1"/>
</dbReference>
<keyword evidence="1" id="KW-0812">Transmembrane</keyword>
<dbReference type="SUPFAM" id="SSF51306">
    <property type="entry name" value="LexA/Signal peptidase"/>
    <property type="match status" value="1"/>
</dbReference>
<protein>
    <submittedName>
        <fullName evidence="2">Conjugal transfer protein</fullName>
    </submittedName>
</protein>
<evidence type="ECO:0000313" key="3">
    <source>
        <dbReference type="Proteomes" id="UP000095008"/>
    </source>
</evidence>
<keyword evidence="3" id="KW-1185">Reference proteome</keyword>
<dbReference type="GeneID" id="60696809"/>
<dbReference type="EMBL" id="LWRY01000274">
    <property type="protein sequence ID" value="OCX68193.1"/>
    <property type="molecule type" value="Genomic_DNA"/>
</dbReference>
<evidence type="ECO:0000256" key="1">
    <source>
        <dbReference type="SAM" id="Phobius"/>
    </source>
</evidence>
<sequence length="217" mass="23827">MPRLSTIGISALAAIILPMAGLLAIARMEDWSFNWTTCLPLGFYEKEPAPHPALKDGDMVEVCPSTRNPLHLSFVGFPAFQKAVPAEDNPAMLQAVRGLWLLHEPHGPCTNSLMPFAKIVAATAGQFVRITPQGVYANGDLLPNSRVVDQVDGISVIHLPYGEYRIPKGYFWDYAPGNFAFTSAYYGPVPLSHILARLHPVLVIPGSQHWYHPETKG</sequence>
<organism evidence="2 3">
    <name type="scientific">Acidithiobacillus thiooxidans</name>
    <name type="common">Thiobacillus thiooxidans</name>
    <dbReference type="NCBI Taxonomy" id="930"/>
    <lineage>
        <taxon>Bacteria</taxon>
        <taxon>Pseudomonadati</taxon>
        <taxon>Pseudomonadota</taxon>
        <taxon>Acidithiobacillia</taxon>
        <taxon>Acidithiobacillales</taxon>
        <taxon>Acidithiobacillaceae</taxon>
        <taxon>Acidithiobacillus</taxon>
    </lineage>
</organism>